<reference evidence="1" key="2">
    <citation type="submission" date="2012-05" db="EMBL/GenBank/DDBJ databases">
        <title>Annotation of the Genome Sequence of Fusarium oxysporum HDV247.</title>
        <authorList>
            <consortium name="The Broad Institute Genomics Platform"/>
            <person name="Ma L.-J."/>
            <person name="Corby-Kistler H."/>
            <person name="Broz K."/>
            <person name="Gale L.R."/>
            <person name="Jonkers W."/>
            <person name="O'Donnell K."/>
            <person name="Ploetz R."/>
            <person name="Steinberg C."/>
            <person name="Schwartz D.C."/>
            <person name="VanEtten H."/>
            <person name="Zhou S."/>
            <person name="Young S.K."/>
            <person name="Zeng Q."/>
            <person name="Gargeya S."/>
            <person name="Fitzgerald M."/>
            <person name="Abouelleil A."/>
            <person name="Alvarado L."/>
            <person name="Chapman S.B."/>
            <person name="Gainer-Dewar J."/>
            <person name="Goldberg J."/>
            <person name="Griggs A."/>
            <person name="Gujja S."/>
            <person name="Hansen M."/>
            <person name="Howarth C."/>
            <person name="Imamovic A."/>
            <person name="Ireland A."/>
            <person name="Larimer J."/>
            <person name="McCowan C."/>
            <person name="Murphy C."/>
            <person name="Pearson M."/>
            <person name="Poon T.W."/>
            <person name="Priest M."/>
            <person name="Roberts A."/>
            <person name="Saif S."/>
            <person name="Shea T."/>
            <person name="Sykes S."/>
            <person name="Wortman J."/>
            <person name="Nusbaum C."/>
            <person name="Birren B."/>
        </authorList>
    </citation>
    <scope>NUCLEOTIDE SEQUENCE</scope>
    <source>
        <strain evidence="1">HDV247</strain>
    </source>
</reference>
<sequence>MVPRAVQRHVERMGTRASVPEYLGPWDRLTCCKRGRLALQVDGNRDIAKSTWDSRY</sequence>
<gene>
    <name evidence="1" type="ORF">FOVG_01575</name>
</gene>
<dbReference type="Proteomes" id="UP000030751">
    <property type="component" value="Unassembled WGS sequence"/>
</dbReference>
<protein>
    <submittedName>
        <fullName evidence="1">Uncharacterized protein</fullName>
    </submittedName>
</protein>
<accession>W9QFS9</accession>
<proteinExistence type="predicted"/>
<name>W9QFS9_FUSOX</name>
<dbReference type="AlphaFoldDB" id="W9QFS9"/>
<reference evidence="1" key="1">
    <citation type="submission" date="2011-10" db="EMBL/GenBank/DDBJ databases">
        <title>The Genome Sequence of Fusarium oxysporum HDV247.</title>
        <authorList>
            <consortium name="The Broad Institute Genome Sequencing Platform"/>
            <person name="Ma L.-J."/>
            <person name="Gale L.R."/>
            <person name="Schwartz D.C."/>
            <person name="Zhou S."/>
            <person name="Corby-Kistler H."/>
            <person name="Young S.K."/>
            <person name="Zeng Q."/>
            <person name="Gargeya S."/>
            <person name="Fitzgerald M."/>
            <person name="Haas B."/>
            <person name="Abouelleil A."/>
            <person name="Alvarado L."/>
            <person name="Arachchi H.M."/>
            <person name="Berlin A."/>
            <person name="Brown A."/>
            <person name="Chapman S.B."/>
            <person name="Chen Z."/>
            <person name="Dunbar C."/>
            <person name="Freedman E."/>
            <person name="Gearin G."/>
            <person name="Goldberg J."/>
            <person name="Griggs A."/>
            <person name="Gujja S."/>
            <person name="Heiman D."/>
            <person name="Howarth C."/>
            <person name="Larson L."/>
            <person name="Lui A."/>
            <person name="MacDonald P.J.P."/>
            <person name="Montmayeur A."/>
            <person name="Murphy C."/>
            <person name="Neiman D."/>
            <person name="Pearson M."/>
            <person name="Priest M."/>
            <person name="Roberts A."/>
            <person name="Saif S."/>
            <person name="Shea T."/>
            <person name="Shenoy N."/>
            <person name="Sisk P."/>
            <person name="Stolte C."/>
            <person name="Sykes S."/>
            <person name="Wortman J."/>
            <person name="Nusbaum C."/>
            <person name="Birren B."/>
        </authorList>
    </citation>
    <scope>NUCLEOTIDE SEQUENCE [LARGE SCALE GENOMIC DNA]</scope>
    <source>
        <strain evidence="1">HDV247</strain>
    </source>
</reference>
<dbReference type="HOGENOM" id="CLU_3014183_0_0_1"/>
<evidence type="ECO:0000313" key="1">
    <source>
        <dbReference type="EMBL" id="EXA53981.1"/>
    </source>
</evidence>
<dbReference type="EMBL" id="JH650968">
    <property type="protein sequence ID" value="EXA53981.1"/>
    <property type="molecule type" value="Genomic_DNA"/>
</dbReference>
<organism evidence="1">
    <name type="scientific">Fusarium oxysporum f. sp. pisi HDV247</name>
    <dbReference type="NCBI Taxonomy" id="1080344"/>
    <lineage>
        <taxon>Eukaryota</taxon>
        <taxon>Fungi</taxon>
        <taxon>Dikarya</taxon>
        <taxon>Ascomycota</taxon>
        <taxon>Pezizomycotina</taxon>
        <taxon>Sordariomycetes</taxon>
        <taxon>Hypocreomycetidae</taxon>
        <taxon>Hypocreales</taxon>
        <taxon>Nectriaceae</taxon>
        <taxon>Fusarium</taxon>
        <taxon>Fusarium oxysporum species complex</taxon>
    </lineage>
</organism>